<evidence type="ECO:0000313" key="2">
    <source>
        <dbReference type="Proteomes" id="UP001164459"/>
    </source>
</evidence>
<dbReference type="Gene3D" id="3.40.1580.10">
    <property type="entry name" value="SMI1/KNR4-like"/>
    <property type="match status" value="1"/>
</dbReference>
<accession>A0ABY7HDS0</accession>
<dbReference type="EMBL" id="CP114040">
    <property type="protein sequence ID" value="WAS97247.1"/>
    <property type="molecule type" value="Genomic_DNA"/>
</dbReference>
<proteinExistence type="predicted"/>
<evidence type="ECO:0000313" key="1">
    <source>
        <dbReference type="EMBL" id="WAS97247.1"/>
    </source>
</evidence>
<protein>
    <submittedName>
        <fullName evidence="1">SMI1/KNR4 family protein</fullName>
    </submittedName>
</protein>
<organism evidence="1 2">
    <name type="scientific">Nannocystis punicea</name>
    <dbReference type="NCBI Taxonomy" id="2995304"/>
    <lineage>
        <taxon>Bacteria</taxon>
        <taxon>Pseudomonadati</taxon>
        <taxon>Myxococcota</taxon>
        <taxon>Polyangia</taxon>
        <taxon>Nannocystales</taxon>
        <taxon>Nannocystaceae</taxon>
        <taxon>Nannocystis</taxon>
    </lineage>
</organism>
<dbReference type="SUPFAM" id="SSF160631">
    <property type="entry name" value="SMI1/KNR4-like"/>
    <property type="match status" value="1"/>
</dbReference>
<name>A0ABY7HDS0_9BACT</name>
<keyword evidence="2" id="KW-1185">Reference proteome</keyword>
<dbReference type="RefSeq" id="WP_269039610.1">
    <property type="nucleotide sequence ID" value="NZ_CP114040.1"/>
</dbReference>
<reference evidence="1" key="1">
    <citation type="submission" date="2022-11" db="EMBL/GenBank/DDBJ databases">
        <title>Minimal conservation of predation-associated metabolite biosynthetic gene clusters underscores biosynthetic potential of Myxococcota including descriptions for ten novel species: Archangium lansinium sp. nov., Myxococcus landrumus sp. nov., Nannocystis bai.</title>
        <authorList>
            <person name="Ahearne A."/>
            <person name="Stevens C."/>
            <person name="Dowd S."/>
        </authorList>
    </citation>
    <scope>NUCLEOTIDE SEQUENCE</scope>
    <source>
        <strain evidence="1">Fl3</strain>
    </source>
</reference>
<dbReference type="Proteomes" id="UP001164459">
    <property type="component" value="Chromosome"/>
</dbReference>
<dbReference type="InterPro" id="IPR037883">
    <property type="entry name" value="Knr4/Smi1-like_sf"/>
</dbReference>
<gene>
    <name evidence="1" type="ORF">O0S08_13955</name>
</gene>
<sequence>MHPREDEIERLITRLVPDAHHGWIAATPEDIAAIEANAGRPLPPFYRWFLTRMGRYMGALEYASIDFSVERVLLCYREEFEEPDPRYLLIGYQCDPVVPMHIWYDLDRPNRGDALVVTRAIGDTLVQHDFETLREMLAYKAMLNYRLPALQARCRGEFTCDGPGVRARLERAIEALKFEQPIPTGPYCGIFDRPDAAMVCHVSPDGGEDDVLFFNLGADSPGKLRRILGVITKETGLDVEIDEP</sequence>